<name>A0A5C3MJJ9_9AGAR</name>
<proteinExistence type="predicted"/>
<reference evidence="1 2" key="1">
    <citation type="journal article" date="2019" name="Nat. Ecol. Evol.">
        <title>Megaphylogeny resolves global patterns of mushroom evolution.</title>
        <authorList>
            <person name="Varga T."/>
            <person name="Krizsan K."/>
            <person name="Foldi C."/>
            <person name="Dima B."/>
            <person name="Sanchez-Garcia M."/>
            <person name="Sanchez-Ramirez S."/>
            <person name="Szollosi G.J."/>
            <person name="Szarkandi J.G."/>
            <person name="Papp V."/>
            <person name="Albert L."/>
            <person name="Andreopoulos W."/>
            <person name="Angelini C."/>
            <person name="Antonin V."/>
            <person name="Barry K.W."/>
            <person name="Bougher N.L."/>
            <person name="Buchanan P."/>
            <person name="Buyck B."/>
            <person name="Bense V."/>
            <person name="Catcheside P."/>
            <person name="Chovatia M."/>
            <person name="Cooper J."/>
            <person name="Damon W."/>
            <person name="Desjardin D."/>
            <person name="Finy P."/>
            <person name="Geml J."/>
            <person name="Haridas S."/>
            <person name="Hughes K."/>
            <person name="Justo A."/>
            <person name="Karasinski D."/>
            <person name="Kautmanova I."/>
            <person name="Kiss B."/>
            <person name="Kocsube S."/>
            <person name="Kotiranta H."/>
            <person name="LaButti K.M."/>
            <person name="Lechner B.E."/>
            <person name="Liimatainen K."/>
            <person name="Lipzen A."/>
            <person name="Lukacs Z."/>
            <person name="Mihaltcheva S."/>
            <person name="Morgado L.N."/>
            <person name="Niskanen T."/>
            <person name="Noordeloos M.E."/>
            <person name="Ohm R.A."/>
            <person name="Ortiz-Santana B."/>
            <person name="Ovrebo C."/>
            <person name="Racz N."/>
            <person name="Riley R."/>
            <person name="Savchenko A."/>
            <person name="Shiryaev A."/>
            <person name="Soop K."/>
            <person name="Spirin V."/>
            <person name="Szebenyi C."/>
            <person name="Tomsovsky M."/>
            <person name="Tulloss R.E."/>
            <person name="Uehling J."/>
            <person name="Grigoriev I.V."/>
            <person name="Vagvolgyi C."/>
            <person name="Papp T."/>
            <person name="Martin F.M."/>
            <person name="Miettinen O."/>
            <person name="Hibbett D.S."/>
            <person name="Nagy L.G."/>
        </authorList>
    </citation>
    <scope>NUCLEOTIDE SEQUENCE [LARGE SCALE GENOMIC DNA]</scope>
    <source>
        <strain evidence="1 2">CBS 166.37</strain>
    </source>
</reference>
<dbReference type="Proteomes" id="UP000308652">
    <property type="component" value="Unassembled WGS sequence"/>
</dbReference>
<dbReference type="EMBL" id="ML213595">
    <property type="protein sequence ID" value="TFK41371.1"/>
    <property type="molecule type" value="Genomic_DNA"/>
</dbReference>
<sequence>MGFTRFFRKIFCLSKSSKAYENDYNDSNLWYQDTVSISESTCEPRPTTPLGWVSTEKDYNSAVTMHETICAIYQLDGPSVDVLFFTPDLEDVVFTVSGVWYTTHCIDGWPYTVLSPMHNDDIMFTIKNSKKWHKSLKLQEVKPFIKDIQ</sequence>
<dbReference type="AlphaFoldDB" id="A0A5C3MJJ9"/>
<evidence type="ECO:0000313" key="1">
    <source>
        <dbReference type="EMBL" id="TFK41371.1"/>
    </source>
</evidence>
<gene>
    <name evidence="1" type="ORF">BDQ12DRAFT_664173</name>
</gene>
<evidence type="ECO:0000313" key="2">
    <source>
        <dbReference type="Proteomes" id="UP000308652"/>
    </source>
</evidence>
<accession>A0A5C3MJJ9</accession>
<keyword evidence="2" id="KW-1185">Reference proteome</keyword>
<protein>
    <submittedName>
        <fullName evidence="1">Uncharacterized protein</fullName>
    </submittedName>
</protein>
<organism evidence="1 2">
    <name type="scientific">Crucibulum laeve</name>
    <dbReference type="NCBI Taxonomy" id="68775"/>
    <lineage>
        <taxon>Eukaryota</taxon>
        <taxon>Fungi</taxon>
        <taxon>Dikarya</taxon>
        <taxon>Basidiomycota</taxon>
        <taxon>Agaricomycotina</taxon>
        <taxon>Agaricomycetes</taxon>
        <taxon>Agaricomycetidae</taxon>
        <taxon>Agaricales</taxon>
        <taxon>Agaricineae</taxon>
        <taxon>Nidulariaceae</taxon>
        <taxon>Crucibulum</taxon>
    </lineage>
</organism>